<feature type="compositionally biased region" description="Basic and acidic residues" evidence="3">
    <location>
        <begin position="33"/>
        <end position="49"/>
    </location>
</feature>
<comment type="subcellular location">
    <subcellularLocation>
        <location evidence="1">Nucleus</location>
    </subcellularLocation>
</comment>
<dbReference type="EMBL" id="ML978129">
    <property type="protein sequence ID" value="KAF2096855.1"/>
    <property type="molecule type" value="Genomic_DNA"/>
</dbReference>
<feature type="compositionally biased region" description="Low complexity" evidence="3">
    <location>
        <begin position="1"/>
        <end position="18"/>
    </location>
</feature>
<sequence>MSSSQEASPASSTSVPATKGTKGRPKGSQGESLIKRSKEVLGLDRVKDMQRRKKSTRDDQDQDSKASTRREQVLEAQRTHRMRTKIYIKELESEVLRLRKSEAAAVARAEMSEHKTQALVQVLHAHGIQPPSEHTVPSWDGGSHPHQEPYPGSRGTQNIPIHSRGSGAEAKPGVSAHDAPPHYQSHDHSLQLLPDNGDLSVVPSLFVSPDRIAGQQVGANIDPATPFHFDDSQAELDFILTLERPCMHHLEEAHFGPLAHPFDAHTFLDPGLQPTIHPEDDPEALYSGHVLTASMPLWQKVREDGPVKTAPEIMRRELNSLLNSSYQLGLRNEIAPVQILQLLRMRHAEIREKSITVENLNMLANELTKYLRCYGFGAVFDEDIVRKLVMQYC</sequence>
<organism evidence="4 5">
    <name type="scientific">Rhizodiscina lignyota</name>
    <dbReference type="NCBI Taxonomy" id="1504668"/>
    <lineage>
        <taxon>Eukaryota</taxon>
        <taxon>Fungi</taxon>
        <taxon>Dikarya</taxon>
        <taxon>Ascomycota</taxon>
        <taxon>Pezizomycotina</taxon>
        <taxon>Dothideomycetes</taxon>
        <taxon>Pleosporomycetidae</taxon>
        <taxon>Aulographales</taxon>
        <taxon>Rhizodiscinaceae</taxon>
        <taxon>Rhizodiscina</taxon>
    </lineage>
</organism>
<evidence type="ECO:0000256" key="1">
    <source>
        <dbReference type="ARBA" id="ARBA00004123"/>
    </source>
</evidence>
<proteinExistence type="predicted"/>
<dbReference type="GO" id="GO:0001228">
    <property type="term" value="F:DNA-binding transcription activator activity, RNA polymerase II-specific"/>
    <property type="evidence" value="ECO:0007669"/>
    <property type="project" value="TreeGrafter"/>
</dbReference>
<dbReference type="GO" id="GO:0090575">
    <property type="term" value="C:RNA polymerase II transcription regulator complex"/>
    <property type="evidence" value="ECO:0007669"/>
    <property type="project" value="TreeGrafter"/>
</dbReference>
<dbReference type="Proteomes" id="UP000799772">
    <property type="component" value="Unassembled WGS sequence"/>
</dbReference>
<dbReference type="AlphaFoldDB" id="A0A9P4ICQ2"/>
<reference evidence="4" key="1">
    <citation type="journal article" date="2020" name="Stud. Mycol.">
        <title>101 Dothideomycetes genomes: a test case for predicting lifestyles and emergence of pathogens.</title>
        <authorList>
            <person name="Haridas S."/>
            <person name="Albert R."/>
            <person name="Binder M."/>
            <person name="Bloem J."/>
            <person name="Labutti K."/>
            <person name="Salamov A."/>
            <person name="Andreopoulos B."/>
            <person name="Baker S."/>
            <person name="Barry K."/>
            <person name="Bills G."/>
            <person name="Bluhm B."/>
            <person name="Cannon C."/>
            <person name="Castanera R."/>
            <person name="Culley D."/>
            <person name="Daum C."/>
            <person name="Ezra D."/>
            <person name="Gonzalez J."/>
            <person name="Henrissat B."/>
            <person name="Kuo A."/>
            <person name="Liang C."/>
            <person name="Lipzen A."/>
            <person name="Lutzoni F."/>
            <person name="Magnuson J."/>
            <person name="Mondo S."/>
            <person name="Nolan M."/>
            <person name="Ohm R."/>
            <person name="Pangilinan J."/>
            <person name="Park H.-J."/>
            <person name="Ramirez L."/>
            <person name="Alfaro M."/>
            <person name="Sun H."/>
            <person name="Tritt A."/>
            <person name="Yoshinaga Y."/>
            <person name="Zwiers L.-H."/>
            <person name="Turgeon B."/>
            <person name="Goodwin S."/>
            <person name="Spatafora J."/>
            <person name="Crous P."/>
            <person name="Grigoriev I."/>
        </authorList>
    </citation>
    <scope>NUCLEOTIDE SEQUENCE</scope>
    <source>
        <strain evidence="4">CBS 133067</strain>
    </source>
</reference>
<evidence type="ECO:0000256" key="2">
    <source>
        <dbReference type="ARBA" id="ARBA00023242"/>
    </source>
</evidence>
<evidence type="ECO:0008006" key="6">
    <source>
        <dbReference type="Google" id="ProtNLM"/>
    </source>
</evidence>
<dbReference type="PANTHER" id="PTHR40621:SF6">
    <property type="entry name" value="AP-1-LIKE TRANSCRIPTION FACTOR YAP1-RELATED"/>
    <property type="match status" value="1"/>
</dbReference>
<keyword evidence="5" id="KW-1185">Reference proteome</keyword>
<dbReference type="GO" id="GO:0000976">
    <property type="term" value="F:transcription cis-regulatory region binding"/>
    <property type="evidence" value="ECO:0007669"/>
    <property type="project" value="InterPro"/>
</dbReference>
<dbReference type="PANTHER" id="PTHR40621">
    <property type="entry name" value="TRANSCRIPTION FACTOR KAPC-RELATED"/>
    <property type="match status" value="1"/>
</dbReference>
<dbReference type="Gene3D" id="1.20.5.170">
    <property type="match status" value="1"/>
</dbReference>
<feature type="region of interest" description="Disordered" evidence="3">
    <location>
        <begin position="1"/>
        <end position="77"/>
    </location>
</feature>
<evidence type="ECO:0000256" key="3">
    <source>
        <dbReference type="SAM" id="MobiDB-lite"/>
    </source>
</evidence>
<feature type="region of interest" description="Disordered" evidence="3">
    <location>
        <begin position="129"/>
        <end position="194"/>
    </location>
</feature>
<feature type="compositionally biased region" description="Basic and acidic residues" evidence="3">
    <location>
        <begin position="56"/>
        <end position="73"/>
    </location>
</feature>
<evidence type="ECO:0000313" key="4">
    <source>
        <dbReference type="EMBL" id="KAF2096855.1"/>
    </source>
</evidence>
<accession>A0A9P4ICQ2</accession>
<dbReference type="CDD" id="cd14688">
    <property type="entry name" value="bZIP_YAP"/>
    <property type="match status" value="1"/>
</dbReference>
<comment type="caution">
    <text evidence="4">The sequence shown here is derived from an EMBL/GenBank/DDBJ whole genome shotgun (WGS) entry which is preliminary data.</text>
</comment>
<dbReference type="InterPro" id="IPR050936">
    <property type="entry name" value="AP-1-like"/>
</dbReference>
<gene>
    <name evidence="4" type="ORF">NA57DRAFT_58741</name>
</gene>
<protein>
    <recommendedName>
        <fullName evidence="6">BZIP domain-containing protein</fullName>
    </recommendedName>
</protein>
<evidence type="ECO:0000313" key="5">
    <source>
        <dbReference type="Proteomes" id="UP000799772"/>
    </source>
</evidence>
<keyword evidence="2" id="KW-0539">Nucleus</keyword>
<name>A0A9P4ICQ2_9PEZI</name>
<dbReference type="OrthoDB" id="2590011at2759"/>